<proteinExistence type="predicted"/>
<gene>
    <name evidence="1" type="ORF">Hyperionvirus34_11</name>
</gene>
<dbReference type="SUPFAM" id="SSF81901">
    <property type="entry name" value="HCP-like"/>
    <property type="match status" value="1"/>
</dbReference>
<accession>A0A3G5ABZ2</accession>
<dbReference type="InterPro" id="IPR011990">
    <property type="entry name" value="TPR-like_helical_dom_sf"/>
</dbReference>
<dbReference type="InterPro" id="IPR006597">
    <property type="entry name" value="Sel1-like"/>
</dbReference>
<dbReference type="Gene3D" id="1.25.40.10">
    <property type="entry name" value="Tetratricopeptide repeat domain"/>
    <property type="match status" value="1"/>
</dbReference>
<sequence>MLELGDIYRNGVYVEKDDRVAVRWYQEAINNKCHEGFMRMGKLYVEQKNMGLAIKYYARGHQKMADKSSVDTLKLRVKINQLMVGEKMELIDEWILLVDQNVELQRKITNLEGDNEKLRSEVLYQPEGDGYENAKSHFLSMSKRL</sequence>
<dbReference type="EMBL" id="MK072416">
    <property type="protein sequence ID" value="AYV84687.1"/>
    <property type="molecule type" value="Genomic_DNA"/>
</dbReference>
<protein>
    <recommendedName>
        <fullName evidence="2">Sel1 repeat family protein</fullName>
    </recommendedName>
</protein>
<name>A0A3G5ABZ2_9VIRU</name>
<organism evidence="1">
    <name type="scientific">Hyperionvirus sp</name>
    <dbReference type="NCBI Taxonomy" id="2487770"/>
    <lineage>
        <taxon>Viruses</taxon>
        <taxon>Varidnaviria</taxon>
        <taxon>Bamfordvirae</taxon>
        <taxon>Nucleocytoviricota</taxon>
        <taxon>Megaviricetes</taxon>
        <taxon>Imitervirales</taxon>
        <taxon>Mimiviridae</taxon>
        <taxon>Klosneuvirinae</taxon>
    </lineage>
</organism>
<evidence type="ECO:0008006" key="2">
    <source>
        <dbReference type="Google" id="ProtNLM"/>
    </source>
</evidence>
<dbReference type="Pfam" id="PF08238">
    <property type="entry name" value="Sel1"/>
    <property type="match status" value="2"/>
</dbReference>
<evidence type="ECO:0000313" key="1">
    <source>
        <dbReference type="EMBL" id="AYV84687.1"/>
    </source>
</evidence>
<reference evidence="1" key="1">
    <citation type="submission" date="2018-10" db="EMBL/GenBank/DDBJ databases">
        <title>Hidden diversity of soil giant viruses.</title>
        <authorList>
            <person name="Schulz F."/>
            <person name="Alteio L."/>
            <person name="Goudeau D."/>
            <person name="Ryan E.M."/>
            <person name="Malmstrom R.R."/>
            <person name="Blanchard J."/>
            <person name="Woyke T."/>
        </authorList>
    </citation>
    <scope>NUCLEOTIDE SEQUENCE</scope>
    <source>
        <strain evidence="1">HYV1</strain>
    </source>
</reference>